<gene>
    <name evidence="3" type="ORF">M8523_20955</name>
</gene>
<protein>
    <submittedName>
        <fullName evidence="3">Uncharacterized protein</fullName>
    </submittedName>
</protein>
<organism evidence="3 4">
    <name type="scientific">Lichenifustis flavocetrariae</name>
    <dbReference type="NCBI Taxonomy" id="2949735"/>
    <lineage>
        <taxon>Bacteria</taxon>
        <taxon>Pseudomonadati</taxon>
        <taxon>Pseudomonadota</taxon>
        <taxon>Alphaproteobacteria</taxon>
        <taxon>Hyphomicrobiales</taxon>
        <taxon>Lichenihabitantaceae</taxon>
        <taxon>Lichenifustis</taxon>
    </lineage>
</organism>
<feature type="chain" id="PRO_5041294851" evidence="2">
    <location>
        <begin position="26"/>
        <end position="230"/>
    </location>
</feature>
<feature type="region of interest" description="Disordered" evidence="1">
    <location>
        <begin position="208"/>
        <end position="230"/>
    </location>
</feature>
<dbReference type="Proteomes" id="UP001165667">
    <property type="component" value="Unassembled WGS sequence"/>
</dbReference>
<evidence type="ECO:0000313" key="4">
    <source>
        <dbReference type="Proteomes" id="UP001165667"/>
    </source>
</evidence>
<sequence>MSLTRLSFVVTGALAVAAGFGPAFAADDGYQDVLSSVATAIGIMTPDTTPNIDYRERAPLVLPPKMELVKPSASLARPASWPQDPDVTRRNRAASGGRAPLANSSGNGNPLLSRDELMQGRINGEGADAPPESALRTARCGMNGNGRGCLVESPDKLKAEGDHYAATNPDTGKGELQPGQEPDRVYLTQPPKGYLKATKVVKATTEAPKPITDTANPNAALVYKPKPEDE</sequence>
<dbReference type="EMBL" id="JAMOIM010000016">
    <property type="protein sequence ID" value="MCW6510490.1"/>
    <property type="molecule type" value="Genomic_DNA"/>
</dbReference>
<keyword evidence="2" id="KW-0732">Signal</keyword>
<evidence type="ECO:0000313" key="3">
    <source>
        <dbReference type="EMBL" id="MCW6510490.1"/>
    </source>
</evidence>
<reference evidence="3" key="1">
    <citation type="submission" date="2022-05" db="EMBL/GenBank/DDBJ databases">
        <authorList>
            <person name="Pankratov T."/>
        </authorList>
    </citation>
    <scope>NUCLEOTIDE SEQUENCE</scope>
    <source>
        <strain evidence="3">BP6-180914</strain>
    </source>
</reference>
<feature type="region of interest" description="Disordered" evidence="1">
    <location>
        <begin position="161"/>
        <end position="182"/>
    </location>
</feature>
<name>A0AA42CPL0_9HYPH</name>
<evidence type="ECO:0000256" key="2">
    <source>
        <dbReference type="SAM" id="SignalP"/>
    </source>
</evidence>
<keyword evidence="4" id="KW-1185">Reference proteome</keyword>
<evidence type="ECO:0000256" key="1">
    <source>
        <dbReference type="SAM" id="MobiDB-lite"/>
    </source>
</evidence>
<dbReference type="AlphaFoldDB" id="A0AA42CPL0"/>
<feature type="region of interest" description="Disordered" evidence="1">
    <location>
        <begin position="73"/>
        <end position="114"/>
    </location>
</feature>
<dbReference type="RefSeq" id="WP_282586870.1">
    <property type="nucleotide sequence ID" value="NZ_JAMOIM010000016.1"/>
</dbReference>
<comment type="caution">
    <text evidence="3">The sequence shown here is derived from an EMBL/GenBank/DDBJ whole genome shotgun (WGS) entry which is preliminary data.</text>
</comment>
<proteinExistence type="predicted"/>
<feature type="signal peptide" evidence="2">
    <location>
        <begin position="1"/>
        <end position="25"/>
    </location>
</feature>
<accession>A0AA42CPL0</accession>